<evidence type="ECO:0000313" key="1">
    <source>
        <dbReference type="EMBL" id="OMD45415.1"/>
    </source>
</evidence>
<sequence>MGHRANLMIIREGNYSLYYSHWCAITLPNDLFWGPEAAVAFIEQQEPAEGWLDNAWAEGCACVDLDHRQLLWYGGEDEHYEIPLRRHLLKMMQPLWPGWTIEWASSGILDMAAYVGYPVEELISEVSRTITPLALVPESRDGWVRTVASVVYLDGELRLYPVQSELEDYLLQGPSLVELLNKSEGSTELDLNEWPKETPDQGFHLDLLARTIDIWYAPDAGTLLQQIRTAWPGWTVTDQRDQYESQIRLTEGKLCFKMENPQELTERLTSHLLGSHSSPVDTIKEFARLKAEAGEEIEVNPHALVDEPQDIPLDTREQLLRYAVANMAG</sequence>
<name>A0ABX3H7G5_PAEBO</name>
<gene>
    <name evidence="1" type="ORF">BSK56_20050</name>
</gene>
<protein>
    <recommendedName>
        <fullName evidence="3">Helicase XPB/Ssl2 N-terminal domain-containing protein</fullName>
    </recommendedName>
</protein>
<organism evidence="1 2">
    <name type="scientific">Paenibacillus borealis</name>
    <dbReference type="NCBI Taxonomy" id="160799"/>
    <lineage>
        <taxon>Bacteria</taxon>
        <taxon>Bacillati</taxon>
        <taxon>Bacillota</taxon>
        <taxon>Bacilli</taxon>
        <taxon>Bacillales</taxon>
        <taxon>Paenibacillaceae</taxon>
        <taxon>Paenibacillus</taxon>
    </lineage>
</organism>
<accession>A0ABX3H7G5</accession>
<dbReference type="Proteomes" id="UP000187412">
    <property type="component" value="Unassembled WGS sequence"/>
</dbReference>
<dbReference type="EMBL" id="MPTB01000026">
    <property type="protein sequence ID" value="OMD45415.1"/>
    <property type="molecule type" value="Genomic_DNA"/>
</dbReference>
<evidence type="ECO:0000313" key="2">
    <source>
        <dbReference type="Proteomes" id="UP000187412"/>
    </source>
</evidence>
<comment type="caution">
    <text evidence="1">The sequence shown here is derived from an EMBL/GenBank/DDBJ whole genome shotgun (WGS) entry which is preliminary data.</text>
</comment>
<keyword evidence="2" id="KW-1185">Reference proteome</keyword>
<dbReference type="RefSeq" id="WP_076112474.1">
    <property type="nucleotide sequence ID" value="NZ_MPTB01000026.1"/>
</dbReference>
<reference evidence="1 2" key="1">
    <citation type="submission" date="2016-10" db="EMBL/GenBank/DDBJ databases">
        <title>Paenibacillus species isolates.</title>
        <authorList>
            <person name="Beno S.M."/>
        </authorList>
    </citation>
    <scope>NUCLEOTIDE SEQUENCE [LARGE SCALE GENOMIC DNA]</scope>
    <source>
        <strain evidence="1 2">FSL H7-0744</strain>
    </source>
</reference>
<proteinExistence type="predicted"/>
<evidence type="ECO:0008006" key="3">
    <source>
        <dbReference type="Google" id="ProtNLM"/>
    </source>
</evidence>